<evidence type="ECO:0000259" key="1">
    <source>
        <dbReference type="PROSITE" id="PS51833"/>
    </source>
</evidence>
<comment type="caution">
    <text evidence="2">The sequence shown here is derived from an EMBL/GenBank/DDBJ whole genome shotgun (WGS) entry which is preliminary data.</text>
</comment>
<evidence type="ECO:0000313" key="3">
    <source>
        <dbReference type="EMBL" id="MCS5708270.1"/>
    </source>
</evidence>
<dbReference type="AlphaFoldDB" id="A0A0Q9YK64"/>
<dbReference type="PANTHER" id="PTHR33525">
    <property type="match status" value="1"/>
</dbReference>
<dbReference type="STRING" id="437022.CC99x_00374"/>
<reference evidence="3" key="3">
    <citation type="submission" date="2021-06" db="EMBL/GenBank/DDBJ databases">
        <title>Genomic Description and Analysis of Intracellular Bacteria, Candidatus Berkiella cookevillensis and Candidatus Berkiella aquae.</title>
        <authorList>
            <person name="Kidane D.T."/>
            <person name="Mehari Y.T."/>
            <person name="Rice F.C."/>
            <person name="Arivett B.A."/>
            <person name="Farone A.L."/>
            <person name="Berk S.G."/>
            <person name="Farone M.B."/>
        </authorList>
    </citation>
    <scope>NUCLEOTIDE SEQUENCE</scope>
    <source>
        <strain evidence="3">CC99</strain>
    </source>
</reference>
<reference evidence="2" key="1">
    <citation type="submission" date="2015-09" db="EMBL/GenBank/DDBJ databases">
        <title>Draft Genome Sequences of Two Novel Amoeba-resistant Intranuclear Bacteria, Candidatus Berkiella cookevillensis and Candidatus Berkiella aquae.</title>
        <authorList>
            <person name="Mehari Y.T."/>
            <person name="Arivett B.A."/>
            <person name="Farone A.L."/>
            <person name="Gunderson J.H."/>
            <person name="Farone M.B."/>
        </authorList>
    </citation>
    <scope>NUCLEOTIDE SEQUENCE [LARGE SCALE GENOMIC DNA]</scope>
    <source>
        <strain evidence="2">CC99</strain>
    </source>
</reference>
<evidence type="ECO:0000313" key="4">
    <source>
        <dbReference type="Proteomes" id="UP000051494"/>
    </source>
</evidence>
<dbReference type="Gene3D" id="1.10.3210.10">
    <property type="entry name" value="Hypothetical protein af1432"/>
    <property type="match status" value="1"/>
</dbReference>
<gene>
    <name evidence="2" type="ORF">CC99x_00374</name>
    <name evidence="3" type="ORF">CC99x_005065</name>
</gene>
<dbReference type="EMBL" id="LKHV01000001">
    <property type="protein sequence ID" value="KRG20153.1"/>
    <property type="molecule type" value="Genomic_DNA"/>
</dbReference>
<dbReference type="Proteomes" id="UP000051494">
    <property type="component" value="Unassembled WGS sequence"/>
</dbReference>
<dbReference type="PROSITE" id="PS51833">
    <property type="entry name" value="HDOD"/>
    <property type="match status" value="1"/>
</dbReference>
<evidence type="ECO:0000313" key="2">
    <source>
        <dbReference type="EMBL" id="KRG20153.1"/>
    </source>
</evidence>
<feature type="domain" description="HDOD" evidence="1">
    <location>
        <begin position="24"/>
        <end position="211"/>
    </location>
</feature>
<keyword evidence="4" id="KW-1185">Reference proteome</keyword>
<dbReference type="EMBL" id="LKHV02000001">
    <property type="protein sequence ID" value="MCS5708270.1"/>
    <property type="molecule type" value="Genomic_DNA"/>
</dbReference>
<dbReference type="SUPFAM" id="SSF109604">
    <property type="entry name" value="HD-domain/PDEase-like"/>
    <property type="match status" value="1"/>
</dbReference>
<dbReference type="Pfam" id="PF08668">
    <property type="entry name" value="HDOD"/>
    <property type="match status" value="1"/>
</dbReference>
<proteinExistence type="predicted"/>
<dbReference type="OrthoDB" id="598113at2"/>
<dbReference type="PANTHER" id="PTHR33525:SF3">
    <property type="entry name" value="RIBONUCLEASE Y"/>
    <property type="match status" value="1"/>
</dbReference>
<accession>A0A0Q9YK64</accession>
<organism evidence="2">
    <name type="scientific">Candidatus Berkiella cookevillensis</name>
    <dbReference type="NCBI Taxonomy" id="437022"/>
    <lineage>
        <taxon>Bacteria</taxon>
        <taxon>Pseudomonadati</taxon>
        <taxon>Pseudomonadota</taxon>
        <taxon>Gammaproteobacteria</taxon>
        <taxon>Candidatus Berkiellales</taxon>
        <taxon>Candidatus Berkiellaceae</taxon>
        <taxon>Candidatus Berkiella</taxon>
    </lineage>
</organism>
<name>A0A0Q9YK64_9GAMM</name>
<protein>
    <submittedName>
        <fullName evidence="2">HDOD domain protein</fullName>
    </submittedName>
    <submittedName>
        <fullName evidence="3">HDOD domain-containing protein</fullName>
    </submittedName>
</protein>
<dbReference type="InterPro" id="IPR013976">
    <property type="entry name" value="HDOD"/>
</dbReference>
<dbReference type="InterPro" id="IPR052340">
    <property type="entry name" value="RNase_Y/CdgJ"/>
</dbReference>
<sequence>MVAVKTQALYNEILEAIESNKLPIPSQPEIATELQEVVNDPGVTVEDLCKIIKKDPGLTARILRLANSPLVRGRVPIQGLDNAIARMGVGFVGNLAIGLALEQMFKTSNKLIAQRMIAAWEHCSYVACICSALALQNAKLPVDQAMLAGLLHEIGILSILSFAEKHPEILADEQTLDKIIETHSAKLSQAIMTAWQFAPELRSIPVELYDYYLKKDKADLADTLLVAKIYALDDTTHPLTKLNRAELPAFKRLGLDPKKSLDHYSELKEAVDLARKLLG</sequence>
<dbReference type="RefSeq" id="WP_057623050.1">
    <property type="nucleotide sequence ID" value="NZ_LKHV02000001.1"/>
</dbReference>
<reference evidence="3" key="2">
    <citation type="journal article" date="2016" name="Genome Announc.">
        <title>Draft Genome Sequences of Two Novel Amoeba-Resistant Intranuclear Bacteria, 'Candidatus Berkiella cookevillensis' and 'Candidatus Berkiella aquae'.</title>
        <authorList>
            <person name="Mehari Y.T."/>
            <person name="Arivett B.A."/>
            <person name="Farone A.L."/>
            <person name="Gunderson J.H."/>
            <person name="Farone M.B."/>
        </authorList>
    </citation>
    <scope>NUCLEOTIDE SEQUENCE</scope>
    <source>
        <strain evidence="3">CC99</strain>
    </source>
</reference>